<dbReference type="InterPro" id="IPR014748">
    <property type="entry name" value="Enoyl-CoA_hydra_C"/>
</dbReference>
<evidence type="ECO:0000256" key="6">
    <source>
        <dbReference type="ARBA" id="ARBA00023239"/>
    </source>
</evidence>
<dbReference type="InterPro" id="IPR029045">
    <property type="entry name" value="ClpP/crotonase-like_dom_sf"/>
</dbReference>
<dbReference type="GO" id="GO:0006635">
    <property type="term" value="P:fatty acid beta-oxidation"/>
    <property type="evidence" value="ECO:0007669"/>
    <property type="project" value="TreeGrafter"/>
</dbReference>
<gene>
    <name evidence="10" type="ORF">A8C32_02820</name>
</gene>
<evidence type="ECO:0000256" key="3">
    <source>
        <dbReference type="ARBA" id="ARBA00012076"/>
    </source>
</evidence>
<evidence type="ECO:0000256" key="1">
    <source>
        <dbReference type="ARBA" id="ARBA00002994"/>
    </source>
</evidence>
<evidence type="ECO:0000313" key="10">
    <source>
        <dbReference type="EMBL" id="OEK08399.1"/>
    </source>
</evidence>
<protein>
    <recommendedName>
        <fullName evidence="3">enoyl-CoA hydratase</fullName>
        <ecNumber evidence="3">4.2.1.17</ecNumber>
    </recommendedName>
</protein>
<proteinExistence type="inferred from homology"/>
<comment type="function">
    <text evidence="1">Could possibly oxidize fatty acids using specific components.</text>
</comment>
<name>A0A1E5TAJ6_9FLAO</name>
<evidence type="ECO:0000256" key="8">
    <source>
        <dbReference type="ARBA" id="ARBA00023717"/>
    </source>
</evidence>
<comment type="similarity">
    <text evidence="2 9">Belongs to the enoyl-CoA hydratase/isomerase family.</text>
</comment>
<evidence type="ECO:0000256" key="7">
    <source>
        <dbReference type="ARBA" id="ARBA00023709"/>
    </source>
</evidence>
<dbReference type="OrthoDB" id="9775794at2"/>
<comment type="caution">
    <text evidence="10">The sequence shown here is derived from an EMBL/GenBank/DDBJ whole genome shotgun (WGS) entry which is preliminary data.</text>
</comment>
<dbReference type="InterPro" id="IPR018376">
    <property type="entry name" value="Enoyl-CoA_hyd/isom_CS"/>
</dbReference>
<dbReference type="AlphaFoldDB" id="A0A1E5TAJ6"/>
<dbReference type="RefSeq" id="WP_069829907.1">
    <property type="nucleotide sequence ID" value="NZ_MDJD01000034.1"/>
</dbReference>
<keyword evidence="4" id="KW-0276">Fatty acid metabolism</keyword>
<dbReference type="Pfam" id="PF00378">
    <property type="entry name" value="ECH_1"/>
    <property type="match status" value="1"/>
</dbReference>
<dbReference type="PANTHER" id="PTHR11941:SF54">
    <property type="entry name" value="ENOYL-COA HYDRATASE, MITOCHONDRIAL"/>
    <property type="match status" value="1"/>
</dbReference>
<dbReference type="Proteomes" id="UP000095713">
    <property type="component" value="Unassembled WGS sequence"/>
</dbReference>
<dbReference type="EMBL" id="MDJD01000034">
    <property type="protein sequence ID" value="OEK08399.1"/>
    <property type="molecule type" value="Genomic_DNA"/>
</dbReference>
<evidence type="ECO:0000313" key="11">
    <source>
        <dbReference type="Proteomes" id="UP000095713"/>
    </source>
</evidence>
<dbReference type="PROSITE" id="PS00166">
    <property type="entry name" value="ENOYL_COA_HYDRATASE"/>
    <property type="match status" value="1"/>
</dbReference>
<accession>A0A1E5TAJ6</accession>
<evidence type="ECO:0000256" key="9">
    <source>
        <dbReference type="RuleBase" id="RU003707"/>
    </source>
</evidence>
<dbReference type="STRING" id="1849968.A8C32_02820"/>
<comment type="catalytic activity">
    <reaction evidence="7">
        <text>a (3S)-3-hydroxyacyl-CoA = a (2E)-enoyl-CoA + H2O</text>
        <dbReference type="Rhea" id="RHEA:16105"/>
        <dbReference type="ChEBI" id="CHEBI:15377"/>
        <dbReference type="ChEBI" id="CHEBI:57318"/>
        <dbReference type="ChEBI" id="CHEBI:58856"/>
        <dbReference type="EC" id="4.2.1.17"/>
    </reaction>
</comment>
<keyword evidence="11" id="KW-1185">Reference proteome</keyword>
<sequence>MDIIDKHYGGVVVLQLNRPKNLNALNTNIMHDIVSIMSKYDKEPEVGCFVITGNEKAFAAGADIKEMVDKSYLEMLDEDFFAGWEQFVNIKTPKIAAVSGYALGGGCELAMMCDMVFAAENAKFGQPEIKLGVIPGIGGSQRLTKLIGRVKAMDMILTGKFIDAKEAKQAGLVSRIFPVETLLEETIKVAKIISNYSKPTTQKAKEVVNRAEEIGLKEGVLFERSMFHSLFATQDQKEGMKAFIEKRDPDFKGFKTLKKTN</sequence>
<dbReference type="SUPFAM" id="SSF52096">
    <property type="entry name" value="ClpP/crotonase"/>
    <property type="match status" value="1"/>
</dbReference>
<reference evidence="10 11" key="1">
    <citation type="submission" date="2016-05" db="EMBL/GenBank/DDBJ databases">
        <title>Draft Genome Sequence of Algibacter sp. Strain SK-16 Isolated from the Surface Water of Aburatsubo Inlet.</title>
        <authorList>
            <person name="Wong S.-K."/>
            <person name="Yoshizawa S."/>
            <person name="Nakajima Y."/>
            <person name="Ogura Y."/>
            <person name="Tetsuya H."/>
            <person name="Hamasaki K."/>
        </authorList>
    </citation>
    <scope>NUCLEOTIDE SEQUENCE [LARGE SCALE GENOMIC DNA]</scope>
    <source>
        <strain evidence="10 11">SK-16</strain>
    </source>
</reference>
<keyword evidence="6" id="KW-0456">Lyase</keyword>
<dbReference type="Gene3D" id="3.90.226.10">
    <property type="entry name" value="2-enoyl-CoA Hydratase, Chain A, domain 1"/>
    <property type="match status" value="1"/>
</dbReference>
<evidence type="ECO:0000256" key="2">
    <source>
        <dbReference type="ARBA" id="ARBA00005254"/>
    </source>
</evidence>
<organism evidence="10 11">
    <name type="scientific">Flavivirga aquatica</name>
    <dbReference type="NCBI Taxonomy" id="1849968"/>
    <lineage>
        <taxon>Bacteria</taxon>
        <taxon>Pseudomonadati</taxon>
        <taxon>Bacteroidota</taxon>
        <taxon>Flavobacteriia</taxon>
        <taxon>Flavobacteriales</taxon>
        <taxon>Flavobacteriaceae</taxon>
        <taxon>Flavivirga</taxon>
    </lineage>
</organism>
<dbReference type="GO" id="GO:0004300">
    <property type="term" value="F:enoyl-CoA hydratase activity"/>
    <property type="evidence" value="ECO:0007669"/>
    <property type="project" value="UniProtKB-EC"/>
</dbReference>
<dbReference type="InterPro" id="IPR001753">
    <property type="entry name" value="Enoyl-CoA_hydra/iso"/>
</dbReference>
<evidence type="ECO:0000256" key="4">
    <source>
        <dbReference type="ARBA" id="ARBA00022832"/>
    </source>
</evidence>
<keyword evidence="5" id="KW-0443">Lipid metabolism</keyword>
<evidence type="ECO:0000256" key="5">
    <source>
        <dbReference type="ARBA" id="ARBA00023098"/>
    </source>
</evidence>
<comment type="catalytic activity">
    <reaction evidence="8">
        <text>a 4-saturated-(3S)-3-hydroxyacyl-CoA = a (3E)-enoyl-CoA + H2O</text>
        <dbReference type="Rhea" id="RHEA:20724"/>
        <dbReference type="ChEBI" id="CHEBI:15377"/>
        <dbReference type="ChEBI" id="CHEBI:58521"/>
        <dbReference type="ChEBI" id="CHEBI:137480"/>
        <dbReference type="EC" id="4.2.1.17"/>
    </reaction>
</comment>
<dbReference type="EC" id="4.2.1.17" evidence="3"/>
<dbReference type="FunFam" id="1.10.12.10:FF:000001">
    <property type="entry name" value="Probable enoyl-CoA hydratase, mitochondrial"/>
    <property type="match status" value="1"/>
</dbReference>
<dbReference type="CDD" id="cd06558">
    <property type="entry name" value="crotonase-like"/>
    <property type="match status" value="1"/>
</dbReference>
<dbReference type="FunFam" id="3.90.226.10:FF:000019">
    <property type="entry name" value="Enoyl-CoA hydratase, mitochondrial"/>
    <property type="match status" value="1"/>
</dbReference>
<dbReference type="PANTHER" id="PTHR11941">
    <property type="entry name" value="ENOYL-COA HYDRATASE-RELATED"/>
    <property type="match status" value="1"/>
</dbReference>
<dbReference type="Gene3D" id="1.10.12.10">
    <property type="entry name" value="Lyase 2-enoyl-coa Hydratase, Chain A, domain 2"/>
    <property type="match status" value="1"/>
</dbReference>